<sequence>MDSGCQHGINNNNINKELEKAVKEENLEKVKALLSKGANANLRVERNRDTLLHTTHSVEITKELLLGGAEVNARNQYRETPLHYAISVEITKELLLGGAEVNARNQYRETPLHYAITQDKKLELVRELLKHGADVNATNRKGNTALNHAVKKCVINLGVVKELLEYGADINIRNREQRLYENCNTSLDNAVSMSLACAKLLIKFTLIRNFNKDYKKIIDLSPYKKCSNYSELSIYLDGCVCEIFQMKTEEIKDSLSLYEFVTNNFNIHLLYNNQLPVRLAKIDYSIRYPIYNDIILDKVKPFLERADLLNKLSKIQFYTRLSMTDQDVKEKKIILDHDSTYKITEYLSNDNLLNFIEAFDDFNKRASQSLSSLNDLVESDTRLYKTSISNDTKRARLE</sequence>
<dbReference type="Proteomes" id="UP001153954">
    <property type="component" value="Unassembled WGS sequence"/>
</dbReference>
<feature type="repeat" description="ANK" evidence="3">
    <location>
        <begin position="141"/>
        <end position="175"/>
    </location>
</feature>
<evidence type="ECO:0000256" key="3">
    <source>
        <dbReference type="PROSITE-ProRule" id="PRU00023"/>
    </source>
</evidence>
<keyword evidence="1" id="KW-0677">Repeat</keyword>
<keyword evidence="2 3" id="KW-0040">ANK repeat</keyword>
<dbReference type="AlphaFoldDB" id="A0AAU9U175"/>
<dbReference type="Gene3D" id="1.25.40.20">
    <property type="entry name" value="Ankyrin repeat-containing domain"/>
    <property type="match status" value="2"/>
</dbReference>
<dbReference type="PROSITE" id="PS50297">
    <property type="entry name" value="ANK_REP_REGION"/>
    <property type="match status" value="2"/>
</dbReference>
<dbReference type="SUPFAM" id="SSF48403">
    <property type="entry name" value="Ankyrin repeat"/>
    <property type="match status" value="1"/>
</dbReference>
<organism evidence="4 5">
    <name type="scientific">Euphydryas editha</name>
    <name type="common">Edith's checkerspot</name>
    <dbReference type="NCBI Taxonomy" id="104508"/>
    <lineage>
        <taxon>Eukaryota</taxon>
        <taxon>Metazoa</taxon>
        <taxon>Ecdysozoa</taxon>
        <taxon>Arthropoda</taxon>
        <taxon>Hexapoda</taxon>
        <taxon>Insecta</taxon>
        <taxon>Pterygota</taxon>
        <taxon>Neoptera</taxon>
        <taxon>Endopterygota</taxon>
        <taxon>Lepidoptera</taxon>
        <taxon>Glossata</taxon>
        <taxon>Ditrysia</taxon>
        <taxon>Papilionoidea</taxon>
        <taxon>Nymphalidae</taxon>
        <taxon>Nymphalinae</taxon>
        <taxon>Euphydryas</taxon>
    </lineage>
</organism>
<proteinExistence type="predicted"/>
<evidence type="ECO:0000256" key="2">
    <source>
        <dbReference type="ARBA" id="ARBA00023043"/>
    </source>
</evidence>
<dbReference type="PANTHER" id="PTHR24126">
    <property type="entry name" value="ANKYRIN REPEAT, PH AND SEC7 DOMAIN CONTAINING PROTEIN SECG-RELATED"/>
    <property type="match status" value="1"/>
</dbReference>
<feature type="repeat" description="ANK" evidence="3">
    <location>
        <begin position="107"/>
        <end position="140"/>
    </location>
</feature>
<reference evidence="4" key="1">
    <citation type="submission" date="2022-03" db="EMBL/GenBank/DDBJ databases">
        <authorList>
            <person name="Tunstrom K."/>
        </authorList>
    </citation>
    <scope>NUCLEOTIDE SEQUENCE</scope>
</reference>
<protein>
    <recommendedName>
        <fullName evidence="6">Ankyrin repeat protein</fullName>
    </recommendedName>
</protein>
<comment type="caution">
    <text evidence="4">The sequence shown here is derived from an EMBL/GenBank/DDBJ whole genome shotgun (WGS) entry which is preliminary data.</text>
</comment>
<dbReference type="Pfam" id="PF12796">
    <property type="entry name" value="Ank_2"/>
    <property type="match status" value="1"/>
</dbReference>
<dbReference type="PANTHER" id="PTHR24126:SF14">
    <property type="entry name" value="ANK_REP_REGION DOMAIN-CONTAINING PROTEIN"/>
    <property type="match status" value="1"/>
</dbReference>
<name>A0AAU9U175_EUPED</name>
<evidence type="ECO:0000256" key="1">
    <source>
        <dbReference type="ARBA" id="ARBA00022737"/>
    </source>
</evidence>
<accession>A0AAU9U175</accession>
<keyword evidence="5" id="KW-1185">Reference proteome</keyword>
<evidence type="ECO:0000313" key="5">
    <source>
        <dbReference type="Proteomes" id="UP001153954"/>
    </source>
</evidence>
<dbReference type="EMBL" id="CAKOGL010000013">
    <property type="protein sequence ID" value="CAH2093619.1"/>
    <property type="molecule type" value="Genomic_DNA"/>
</dbReference>
<evidence type="ECO:0000313" key="4">
    <source>
        <dbReference type="EMBL" id="CAH2093619.1"/>
    </source>
</evidence>
<dbReference type="InterPro" id="IPR002110">
    <property type="entry name" value="Ankyrin_rpt"/>
</dbReference>
<dbReference type="InterPro" id="IPR036770">
    <property type="entry name" value="Ankyrin_rpt-contain_sf"/>
</dbReference>
<dbReference type="PROSITE" id="PS50088">
    <property type="entry name" value="ANK_REPEAT"/>
    <property type="match status" value="2"/>
</dbReference>
<gene>
    <name evidence="4" type="ORF">EEDITHA_LOCUS9270</name>
</gene>
<evidence type="ECO:0008006" key="6">
    <source>
        <dbReference type="Google" id="ProtNLM"/>
    </source>
</evidence>
<dbReference type="SMART" id="SM00248">
    <property type="entry name" value="ANK"/>
    <property type="match status" value="5"/>
</dbReference>